<evidence type="ECO:0000313" key="1">
    <source>
        <dbReference type="EMBL" id="GIK06062.1"/>
    </source>
</evidence>
<evidence type="ECO:0000313" key="2">
    <source>
        <dbReference type="Proteomes" id="UP000710440"/>
    </source>
</evidence>
<protein>
    <submittedName>
        <fullName evidence="1">Uncharacterized protein</fullName>
    </submittedName>
</protein>
<organism evidence="1 2">
    <name type="scientific">Aspergillus viridinutans</name>
    <dbReference type="NCBI Taxonomy" id="75553"/>
    <lineage>
        <taxon>Eukaryota</taxon>
        <taxon>Fungi</taxon>
        <taxon>Dikarya</taxon>
        <taxon>Ascomycota</taxon>
        <taxon>Pezizomycotina</taxon>
        <taxon>Eurotiomycetes</taxon>
        <taxon>Eurotiomycetidae</taxon>
        <taxon>Eurotiales</taxon>
        <taxon>Aspergillaceae</taxon>
        <taxon>Aspergillus</taxon>
        <taxon>Aspergillus subgen. Fumigati</taxon>
    </lineage>
</organism>
<dbReference type="Proteomes" id="UP000710440">
    <property type="component" value="Unassembled WGS sequence"/>
</dbReference>
<dbReference type="RefSeq" id="XP_043129248.1">
    <property type="nucleotide sequence ID" value="XM_043273313.1"/>
</dbReference>
<dbReference type="EMBL" id="BOPL01000009">
    <property type="protein sequence ID" value="GIK06062.1"/>
    <property type="molecule type" value="Genomic_DNA"/>
</dbReference>
<dbReference type="GeneID" id="66938162"/>
<comment type="caution">
    <text evidence="1">The sequence shown here is derived from an EMBL/GenBank/DDBJ whole genome shotgun (WGS) entry which is preliminary data.</text>
</comment>
<proteinExistence type="predicted"/>
<reference evidence="1 2" key="1">
    <citation type="submission" date="2021-02" db="EMBL/GenBank/DDBJ databases">
        <title>Pan-genome distribution and transcriptional activeness of fungal secondary metabolism genes in Aspergillus section Fumigati.</title>
        <authorList>
            <person name="Takahashi H."/>
            <person name="Umemura M."/>
            <person name="Ninomiya A."/>
            <person name="Kusuya Y."/>
            <person name="Urayama S."/>
            <person name="Shimizu M."/>
            <person name="Watanabe A."/>
            <person name="Kamei K."/>
            <person name="Yaguchi T."/>
            <person name="Hagiwara D."/>
        </authorList>
    </citation>
    <scope>NUCLEOTIDE SEQUENCE [LARGE SCALE GENOMIC DNA]</scope>
    <source>
        <strain evidence="1 2">IFM 47045</strain>
    </source>
</reference>
<dbReference type="AlphaFoldDB" id="A0A9P3C558"/>
<gene>
    <name evidence="1" type="ORF">Aspvir_010180</name>
</gene>
<sequence length="66" mass="7269">MSTANYGYAYWETLTGAGVSDRLMLPGISSIYPAGYENFPWELPARARRDSQGMDAVLVSLPGLRK</sequence>
<accession>A0A9P3C558</accession>
<keyword evidence="2" id="KW-1185">Reference proteome</keyword>
<name>A0A9P3C558_ASPVI</name>